<dbReference type="PANTHER" id="PTHR30092:SF0">
    <property type="entry name" value="INNER MEMBRANE PROTEIN CRED"/>
    <property type="match status" value="1"/>
</dbReference>
<dbReference type="PANTHER" id="PTHR30092">
    <property type="entry name" value="INNER MEMBRANE PROTEIN CRED"/>
    <property type="match status" value="1"/>
</dbReference>
<gene>
    <name evidence="2" type="primary">creD</name>
    <name evidence="2" type="ORF">GCM10022292_11860</name>
</gene>
<evidence type="ECO:0000256" key="1">
    <source>
        <dbReference type="SAM" id="Phobius"/>
    </source>
</evidence>
<dbReference type="Pfam" id="PF06123">
    <property type="entry name" value="CreD"/>
    <property type="match status" value="1"/>
</dbReference>
<dbReference type="Proteomes" id="UP001501682">
    <property type="component" value="Unassembled WGS sequence"/>
</dbReference>
<dbReference type="RefSeq" id="WP_334466961.1">
    <property type="nucleotide sequence ID" value="NZ_BAABCB010000015.1"/>
</dbReference>
<keyword evidence="1" id="KW-0472">Membrane</keyword>
<dbReference type="EMBL" id="BAABCB010000015">
    <property type="protein sequence ID" value="GAA4242285.1"/>
    <property type="molecule type" value="Genomic_DNA"/>
</dbReference>
<keyword evidence="3" id="KW-1185">Reference proteome</keyword>
<keyword evidence="1" id="KW-1133">Transmembrane helix</keyword>
<organism evidence="2 3">
    <name type="scientific">Winogradskyella damuponensis</name>
    <dbReference type="NCBI Taxonomy" id="943939"/>
    <lineage>
        <taxon>Bacteria</taxon>
        <taxon>Pseudomonadati</taxon>
        <taxon>Bacteroidota</taxon>
        <taxon>Flavobacteriia</taxon>
        <taxon>Flavobacteriales</taxon>
        <taxon>Flavobacteriaceae</taxon>
        <taxon>Winogradskyella</taxon>
    </lineage>
</organism>
<dbReference type="NCBIfam" id="NF008712">
    <property type="entry name" value="PRK11715.1-1"/>
    <property type="match status" value="1"/>
</dbReference>
<sequence length="463" mass="52994">MENPEHPNTENQKPIHQPNKFGQWLKTSITARMLMVGTLILVLLIPLTYVNLLIEERSYRQQDVVQEINQKWGNEVMMYGPILKLPYKTYSETSTFNEKTKTYLKETKTHINYAYIFPEKLDIDASVKSKTLHLGNFESAVFTSNMIIEGNYKQPSLKDKGIKNEDVIWEKASILFRTTNLKGIKNEMAINIDGTPYLFETNYNDNTSGNQLDELETGFINEALLKTNFKFNMKVTYDGSEQIQAIPVGKTTTMQMTSNWADPGFIGNYSPNDETRSITKEGFKVDWKVLSINRAFSQKYLKKVPSLKPFAFGTKFVVLVDEYQKSERSAKYGFLVIGLTFLIFFLIQTMSKIHIHPFQYLMIGLALVMFYTLLVSISEHSNFLKAYLIAGVSVVLLITLYSKSILRNFKFSALIGLSLTALYSFIYVIIQLENYALLVGSIGLFLILATVMFVSRKIDWNNG</sequence>
<dbReference type="InterPro" id="IPR010364">
    <property type="entry name" value="Uncharacterised_IM_CreD"/>
</dbReference>
<evidence type="ECO:0000313" key="2">
    <source>
        <dbReference type="EMBL" id="GAA4242285.1"/>
    </source>
</evidence>
<feature type="transmembrane region" description="Helical" evidence="1">
    <location>
        <begin position="33"/>
        <end position="54"/>
    </location>
</feature>
<comment type="caution">
    <text evidence="2">The sequence shown here is derived from an EMBL/GenBank/DDBJ whole genome shotgun (WGS) entry which is preliminary data.</text>
</comment>
<reference evidence="3" key="1">
    <citation type="journal article" date="2019" name="Int. J. Syst. Evol. Microbiol.">
        <title>The Global Catalogue of Microorganisms (GCM) 10K type strain sequencing project: providing services to taxonomists for standard genome sequencing and annotation.</title>
        <authorList>
            <consortium name="The Broad Institute Genomics Platform"/>
            <consortium name="The Broad Institute Genome Sequencing Center for Infectious Disease"/>
            <person name="Wu L."/>
            <person name="Ma J."/>
        </authorList>
    </citation>
    <scope>NUCLEOTIDE SEQUENCE [LARGE SCALE GENOMIC DNA]</scope>
    <source>
        <strain evidence="3">JCM 17633</strain>
    </source>
</reference>
<feature type="transmembrane region" description="Helical" evidence="1">
    <location>
        <begin position="413"/>
        <end position="430"/>
    </location>
</feature>
<feature type="transmembrane region" description="Helical" evidence="1">
    <location>
        <begin position="436"/>
        <end position="454"/>
    </location>
</feature>
<feature type="transmembrane region" description="Helical" evidence="1">
    <location>
        <begin position="358"/>
        <end position="377"/>
    </location>
</feature>
<feature type="transmembrane region" description="Helical" evidence="1">
    <location>
        <begin position="383"/>
        <end position="401"/>
    </location>
</feature>
<dbReference type="PIRSF" id="PIRSF004548">
    <property type="entry name" value="CreD"/>
    <property type="match status" value="1"/>
</dbReference>
<accession>A0ABP8CR06</accession>
<evidence type="ECO:0000313" key="3">
    <source>
        <dbReference type="Proteomes" id="UP001501682"/>
    </source>
</evidence>
<name>A0ABP8CR06_9FLAO</name>
<proteinExistence type="predicted"/>
<protein>
    <submittedName>
        <fullName evidence="2">Cell envelope integrity protein CreD</fullName>
    </submittedName>
</protein>
<feature type="transmembrane region" description="Helical" evidence="1">
    <location>
        <begin position="332"/>
        <end position="351"/>
    </location>
</feature>
<keyword evidence="1" id="KW-0812">Transmembrane</keyword>